<evidence type="ECO:0000256" key="2">
    <source>
        <dbReference type="ARBA" id="ARBA00022737"/>
    </source>
</evidence>
<dbReference type="Gene3D" id="3.80.10.10">
    <property type="entry name" value="Ribonuclease Inhibitor"/>
    <property type="match status" value="1"/>
</dbReference>
<dbReference type="InterPro" id="IPR044974">
    <property type="entry name" value="Disease_R_plants"/>
</dbReference>
<name>A0A0S3SVW4_PHAAN</name>
<accession>A0A0S3SVW4</accession>
<dbReference type="Pfam" id="PF01582">
    <property type="entry name" value="TIR"/>
    <property type="match status" value="1"/>
</dbReference>
<dbReference type="SUPFAM" id="SSF46785">
    <property type="entry name" value="Winged helix' DNA-binding domain"/>
    <property type="match status" value="1"/>
</dbReference>
<reference evidence="5 6" key="1">
    <citation type="journal article" date="2015" name="Sci. Rep.">
        <title>The power of single molecule real-time sequencing technology in the de novo assembly of a eukaryotic genome.</title>
        <authorList>
            <person name="Sakai H."/>
            <person name="Naito K."/>
            <person name="Ogiso-Tanaka E."/>
            <person name="Takahashi Y."/>
            <person name="Iseki K."/>
            <person name="Muto C."/>
            <person name="Satou K."/>
            <person name="Teruya K."/>
            <person name="Shiroma A."/>
            <person name="Shimoji M."/>
            <person name="Hirano T."/>
            <person name="Itoh T."/>
            <person name="Kaga A."/>
            <person name="Tomooka N."/>
        </authorList>
    </citation>
    <scope>NUCLEOTIDE SEQUENCE [LARGE SCALE GENOMIC DNA]</scope>
    <source>
        <strain evidence="6">cv. Shumari</strain>
    </source>
</reference>
<dbReference type="Gene3D" id="3.40.50.10140">
    <property type="entry name" value="Toll/interleukin-1 receptor homology (TIR) domain"/>
    <property type="match status" value="1"/>
</dbReference>
<protein>
    <recommendedName>
        <fullName evidence="4">TIR domain-containing protein</fullName>
    </recommendedName>
</protein>
<dbReference type="InterPro" id="IPR035897">
    <property type="entry name" value="Toll_tir_struct_dom_sf"/>
</dbReference>
<dbReference type="InterPro" id="IPR036390">
    <property type="entry name" value="WH_DNA-bd_sf"/>
</dbReference>
<evidence type="ECO:0000259" key="4">
    <source>
        <dbReference type="PROSITE" id="PS50104"/>
    </source>
</evidence>
<proteinExistence type="predicted"/>
<dbReference type="OrthoDB" id="1901675at2759"/>
<dbReference type="GO" id="GO:0043531">
    <property type="term" value="F:ADP binding"/>
    <property type="evidence" value="ECO:0007669"/>
    <property type="project" value="InterPro"/>
</dbReference>
<dbReference type="SMART" id="SM00255">
    <property type="entry name" value="TIR"/>
    <property type="match status" value="1"/>
</dbReference>
<dbReference type="PRINTS" id="PR00364">
    <property type="entry name" value="DISEASERSIST"/>
</dbReference>
<dbReference type="Proteomes" id="UP000291084">
    <property type="component" value="Chromosome 9"/>
</dbReference>
<dbReference type="Pfam" id="PF00931">
    <property type="entry name" value="NB-ARC"/>
    <property type="match status" value="1"/>
</dbReference>
<dbReference type="InterPro" id="IPR032675">
    <property type="entry name" value="LRR_dom_sf"/>
</dbReference>
<dbReference type="PANTHER" id="PTHR11017:SF560">
    <property type="entry name" value="RESISTANCE PROTEIN (TIR-NBS-LRR CLASS), PUTATIVE-RELATED"/>
    <property type="match status" value="1"/>
</dbReference>
<dbReference type="Gene3D" id="1.10.8.430">
    <property type="entry name" value="Helical domain of apoptotic protease-activating factors"/>
    <property type="match status" value="1"/>
</dbReference>
<dbReference type="InterPro" id="IPR042197">
    <property type="entry name" value="Apaf_helical"/>
</dbReference>
<gene>
    <name evidence="5" type="primary">Vigan.09G039000</name>
    <name evidence="5" type="ORF">VIGAN_09039000</name>
</gene>
<organism evidence="5 6">
    <name type="scientific">Vigna angularis var. angularis</name>
    <dbReference type="NCBI Taxonomy" id="157739"/>
    <lineage>
        <taxon>Eukaryota</taxon>
        <taxon>Viridiplantae</taxon>
        <taxon>Streptophyta</taxon>
        <taxon>Embryophyta</taxon>
        <taxon>Tracheophyta</taxon>
        <taxon>Spermatophyta</taxon>
        <taxon>Magnoliopsida</taxon>
        <taxon>eudicotyledons</taxon>
        <taxon>Gunneridae</taxon>
        <taxon>Pentapetalae</taxon>
        <taxon>rosids</taxon>
        <taxon>fabids</taxon>
        <taxon>Fabales</taxon>
        <taxon>Fabaceae</taxon>
        <taxon>Papilionoideae</taxon>
        <taxon>50 kb inversion clade</taxon>
        <taxon>NPAAA clade</taxon>
        <taxon>indigoferoid/millettioid clade</taxon>
        <taxon>Phaseoleae</taxon>
        <taxon>Vigna</taxon>
    </lineage>
</organism>
<dbReference type="InterPro" id="IPR058192">
    <property type="entry name" value="WHD_ROQ1-like"/>
</dbReference>
<dbReference type="Gene3D" id="3.40.50.300">
    <property type="entry name" value="P-loop containing nucleotide triphosphate hydrolases"/>
    <property type="match status" value="1"/>
</dbReference>
<dbReference type="SUPFAM" id="SSF52058">
    <property type="entry name" value="L domain-like"/>
    <property type="match status" value="1"/>
</dbReference>
<feature type="domain" description="TIR" evidence="4">
    <location>
        <begin position="12"/>
        <end position="179"/>
    </location>
</feature>
<keyword evidence="2" id="KW-0677">Repeat</keyword>
<keyword evidence="1" id="KW-0433">Leucine-rich repeat</keyword>
<dbReference type="EMBL" id="AP015042">
    <property type="protein sequence ID" value="BAT97044.1"/>
    <property type="molecule type" value="Genomic_DNA"/>
</dbReference>
<dbReference type="InterPro" id="IPR000157">
    <property type="entry name" value="TIR_dom"/>
</dbReference>
<sequence>MDNVSSSNKLPRKYDVLINFNGEDIHRKFVSHLNSVLSTFGLTTFLHHHDAVNSTHIQEPILSHCRVAIVVFTQTYSQSAWCLHQLQHIIKWHQTYGRHVLPVYYEIQPSDVRLQKGDFGKALKATARQTFSGRELKHGMSRWSHALNKAANFFGWDESNHRSDAELVDKIIKSVINLPVLSATKFPVRLQTYVEDLIQTIKNKSTEVCMIEICGEEGSGKTTLAKAIYNEIHWTFKEKSFIENISQVSGIRGYLRLLEQLLLDVLKQKVEIPSIDVGRRMIRETLYGKRVLIVLDDVSYYSLLDLWNCSKWFGEGTVIIVTSTFERVLKDHANSVFQVERMNEEESLELLSWHAFREPKPKEEYKDLARSVVRYCGGLPIALEVVGSCLFEKTKEEWNTVLLKFAIVGRHRVSEIIKISIEGALNEMEKDIFLDVCCFFVGKSRAYVRKILNGCGVDADIAIRVLIQRNLIKIDKNNKFGMHPLLQKIGIQIIQENIVKDLGNNRRLWFDKDTKYGTEDMQWMPVKLPSVLIALKSVQPTVNSQYLIKKLRWISLHGFSSECLPNNFYEHDAIAIDLKRSLLLFLWKTPQVLSFLKVLNLSHSEHLTTTPDFTGLPSLEHLILKYCSRLRKLHQSIGSLNSLILLNLKDCTSLYNLPTEIYDLKSLRTFILSGCSKIDIKDKDIPKLKSLLTLIAENTAVKHVPFSIVSSKGIAYMSLRRFEGLSHNFFSSIIRSWMSPTMNPISYIHSFYIDMEDNTIDIAPLLSALSNIRSVLVACDTGFQLSKQVKYILVEYFANITKLGISKQHCRCSLIGVGAYHQFFNAVNDNIYEVSKSCDVSLPGVNDPYCMAHMGEGHSVSFVVPEDGDMKGMILCVVYLSTSKIIEPEFTTVVIVNYTKCKLQIHNHGTIISFKDEDWHGIMSNLESGDNVEIFVNFGNGLVVKNTTVYLICGESKNMKKASEPKKHVSLDS</sequence>
<evidence type="ECO:0000256" key="3">
    <source>
        <dbReference type="ARBA" id="ARBA00022821"/>
    </source>
</evidence>
<evidence type="ECO:0000313" key="6">
    <source>
        <dbReference type="Proteomes" id="UP000291084"/>
    </source>
</evidence>
<dbReference type="GO" id="GO:0007165">
    <property type="term" value="P:signal transduction"/>
    <property type="evidence" value="ECO:0007669"/>
    <property type="project" value="InterPro"/>
</dbReference>
<dbReference type="PROSITE" id="PS50104">
    <property type="entry name" value="TIR"/>
    <property type="match status" value="1"/>
</dbReference>
<evidence type="ECO:0000256" key="1">
    <source>
        <dbReference type="ARBA" id="ARBA00022614"/>
    </source>
</evidence>
<dbReference type="PANTHER" id="PTHR11017">
    <property type="entry name" value="LEUCINE-RICH REPEAT-CONTAINING PROTEIN"/>
    <property type="match status" value="1"/>
</dbReference>
<evidence type="ECO:0000313" key="5">
    <source>
        <dbReference type="EMBL" id="BAT97044.1"/>
    </source>
</evidence>
<dbReference type="GO" id="GO:0006952">
    <property type="term" value="P:defense response"/>
    <property type="evidence" value="ECO:0007669"/>
    <property type="project" value="UniProtKB-KW"/>
</dbReference>
<keyword evidence="3" id="KW-0611">Plant defense</keyword>
<dbReference type="InterPro" id="IPR002182">
    <property type="entry name" value="NB-ARC"/>
</dbReference>
<dbReference type="SUPFAM" id="SSF52200">
    <property type="entry name" value="Toll/Interleukin receptor TIR domain"/>
    <property type="match status" value="1"/>
</dbReference>
<dbReference type="InterPro" id="IPR027417">
    <property type="entry name" value="P-loop_NTPase"/>
</dbReference>
<dbReference type="SUPFAM" id="SSF52540">
    <property type="entry name" value="P-loop containing nucleoside triphosphate hydrolases"/>
    <property type="match status" value="1"/>
</dbReference>
<dbReference type="AlphaFoldDB" id="A0A0S3SVW4"/>
<keyword evidence="6" id="KW-1185">Reference proteome</keyword>
<dbReference type="Pfam" id="PF23282">
    <property type="entry name" value="WHD_ROQ1"/>
    <property type="match status" value="1"/>
</dbReference>